<proteinExistence type="predicted"/>
<dbReference type="EnsemblFungi" id="CEF78715">
    <property type="protein sequence ID" value="CEF78715"/>
    <property type="gene ID" value="FGRRES_03837_M"/>
</dbReference>
<organism evidence="1">
    <name type="scientific">Gibberella zeae (strain ATCC MYA-4620 / CBS 123657 / FGSC 9075 / NRRL 31084 / PH-1)</name>
    <name type="common">Wheat head blight fungus</name>
    <name type="synonym">Fusarium graminearum</name>
    <dbReference type="NCBI Taxonomy" id="229533"/>
    <lineage>
        <taxon>Eukaryota</taxon>
        <taxon>Fungi</taxon>
        <taxon>Dikarya</taxon>
        <taxon>Ascomycota</taxon>
        <taxon>Pezizomycotina</taxon>
        <taxon>Sordariomycetes</taxon>
        <taxon>Hypocreomycetidae</taxon>
        <taxon>Hypocreales</taxon>
        <taxon>Nectriaceae</taxon>
        <taxon>Fusarium</taxon>
    </lineage>
</organism>
<evidence type="ECO:0000313" key="1">
    <source>
        <dbReference type="EnsemblFungi" id="CEF78715"/>
    </source>
</evidence>
<reference evidence="1" key="3">
    <citation type="submission" date="2017-01" db="UniProtKB">
        <authorList>
            <consortium name="EnsemblFungi"/>
        </authorList>
    </citation>
    <scope>IDENTIFICATION</scope>
    <source>
        <strain evidence="1">PH-1 / ATCC MYA-4620 / FGSC 9075 / NRRL 31084</strain>
    </source>
</reference>
<accession>A0A098DJT2</accession>
<name>A0A098DJT2_GIBZE</name>
<reference evidence="1" key="1">
    <citation type="journal article" date="2007" name="Science">
        <title>The Fusarium graminearum genome reveals a link between localized polymorphism and pathogen specialization.</title>
        <authorList>
            <person name="Cuomo C.A."/>
            <person name="Gueldener U."/>
            <person name="Xu J.-R."/>
            <person name="Trail F."/>
            <person name="Turgeon B.G."/>
            <person name="Di Pietro A."/>
            <person name="Walton J.D."/>
            <person name="Ma L.-J."/>
            <person name="Baker S.E."/>
            <person name="Rep M."/>
            <person name="Adam G."/>
            <person name="Antoniw J."/>
            <person name="Baldwin T."/>
            <person name="Calvo S.E."/>
            <person name="Chang Y.-L."/>
            <person name="DeCaprio D."/>
            <person name="Gale L.R."/>
            <person name="Gnerre S."/>
            <person name="Goswami R.S."/>
            <person name="Hammond-Kosack K."/>
            <person name="Harris L.J."/>
            <person name="Hilburn K."/>
            <person name="Kennell J.C."/>
            <person name="Kroken S."/>
            <person name="Magnuson J.K."/>
            <person name="Mannhaupt G."/>
            <person name="Mauceli E.W."/>
            <person name="Mewes H.-W."/>
            <person name="Mitterbauer R."/>
            <person name="Muehlbauer G."/>
            <person name="Muensterkoetter M."/>
            <person name="Nelson D."/>
            <person name="O'Donnell K."/>
            <person name="Ouellet T."/>
            <person name="Qi W."/>
            <person name="Quesneville H."/>
            <person name="Roncero M.I.G."/>
            <person name="Seong K.-Y."/>
            <person name="Tetko I.V."/>
            <person name="Urban M."/>
            <person name="Waalwijk C."/>
            <person name="Ward T.J."/>
            <person name="Yao J."/>
            <person name="Birren B.W."/>
            <person name="Kistler H.C."/>
        </authorList>
    </citation>
    <scope>NUCLEOTIDE SEQUENCE [LARGE SCALE GENOMIC DNA]</scope>
    <source>
        <strain evidence="1">PH-1 / ATCC MYA-4620 / FGSC 9075 / NRRL 31084</strain>
    </source>
</reference>
<sequence>MSSLSSCSSSNTTDVAQDMIASDVDSLITQDDIPVETQAKDQPKVQFLVALNIVGSDRSPPWTSISRRAMKLGKDVTKVGLISWFRVGIEEPPTRKPFTSKSQVSLLMFLMQLWTAFVLPVYRVLPERWTVVNERIVLNLIKAGFLDVDHVKEVYAGIDEYCSDYEILPPEP</sequence>
<dbReference type="AlphaFoldDB" id="A0A098DJT2"/>
<protein>
    <submittedName>
        <fullName evidence="1">Uncharacterized protein</fullName>
    </submittedName>
</protein>
<accession>A0A0E0S5E0</accession>
<dbReference type="EMBL" id="HG970333">
    <property type="status" value="NOT_ANNOTATED_CDS"/>
    <property type="molecule type" value="Genomic_DNA"/>
</dbReference>
<reference evidence="1" key="2">
    <citation type="journal article" date="2010" name="Nature">
        <title>Comparative genomics reveals mobile pathogenicity chromosomes in Fusarium.</title>
        <authorList>
            <person name="Ma L.J."/>
            <person name="van der Does H.C."/>
            <person name="Borkovich K.A."/>
            <person name="Coleman J.J."/>
            <person name="Daboussi M.J."/>
            <person name="Di Pietro A."/>
            <person name="Dufresne M."/>
            <person name="Freitag M."/>
            <person name="Grabherr M."/>
            <person name="Henrissat B."/>
            <person name="Houterman P.M."/>
            <person name="Kang S."/>
            <person name="Shim W.B."/>
            <person name="Woloshuk C."/>
            <person name="Xie X."/>
            <person name="Xu J.R."/>
            <person name="Antoniw J."/>
            <person name="Baker S.E."/>
            <person name="Bluhm B.H."/>
            <person name="Breakspear A."/>
            <person name="Brown D.W."/>
            <person name="Butchko R.A."/>
            <person name="Chapman S."/>
            <person name="Coulson R."/>
            <person name="Coutinho P.M."/>
            <person name="Danchin E.G."/>
            <person name="Diener A."/>
            <person name="Gale L.R."/>
            <person name="Gardiner D.M."/>
            <person name="Goff S."/>
            <person name="Hammond-Kosack K.E."/>
            <person name="Hilburn K."/>
            <person name="Hua-Van A."/>
            <person name="Jonkers W."/>
            <person name="Kazan K."/>
            <person name="Kodira C.D."/>
            <person name="Koehrsen M."/>
            <person name="Kumar L."/>
            <person name="Lee Y.H."/>
            <person name="Li L."/>
            <person name="Manners J.M."/>
            <person name="Miranda-Saavedra D."/>
            <person name="Mukherjee M."/>
            <person name="Park G."/>
            <person name="Park J."/>
            <person name="Park S.Y."/>
            <person name="Proctor R.H."/>
            <person name="Regev A."/>
            <person name="Ruiz-Roldan M.C."/>
            <person name="Sain D."/>
            <person name="Sakthikumar S."/>
            <person name="Sykes S."/>
            <person name="Schwartz D.C."/>
            <person name="Turgeon B.G."/>
            <person name="Wapinski I."/>
            <person name="Yoder O."/>
            <person name="Young S."/>
            <person name="Zeng Q."/>
            <person name="Zhou S."/>
            <person name="Galagan J."/>
            <person name="Cuomo C.A."/>
            <person name="Kistler H.C."/>
            <person name="Rep M."/>
        </authorList>
    </citation>
    <scope>GENOME REANNOTATION</scope>
    <source>
        <strain evidence="1">PH-1 / ATCC MYA-4620 / FGSC 9075 / NRRL 31084</strain>
    </source>
</reference>